<dbReference type="InterPro" id="IPR027417">
    <property type="entry name" value="P-loop_NTPase"/>
</dbReference>
<dbReference type="PANTHER" id="PTHR42714">
    <property type="entry name" value="TRNA MODIFICATION GTPASE GTPBP3"/>
    <property type="match status" value="1"/>
</dbReference>
<evidence type="ECO:0000313" key="6">
    <source>
        <dbReference type="EMBL" id="ANO52305.1"/>
    </source>
</evidence>
<protein>
    <submittedName>
        <fullName evidence="6">GTP-binding protein HSR1</fullName>
    </submittedName>
</protein>
<keyword evidence="2" id="KW-0812">Transmembrane</keyword>
<evidence type="ECO:0000256" key="4">
    <source>
        <dbReference type="ARBA" id="ARBA00023136"/>
    </source>
</evidence>
<dbReference type="PANTHER" id="PTHR42714:SF6">
    <property type="entry name" value="TRANSLATION INITIATION FACTOR IF-2"/>
    <property type="match status" value="1"/>
</dbReference>
<evidence type="ECO:0000256" key="3">
    <source>
        <dbReference type="ARBA" id="ARBA00022989"/>
    </source>
</evidence>
<reference evidence="6 7" key="1">
    <citation type="submission" date="2016-06" db="EMBL/GenBank/DDBJ databases">
        <title>Complete genome sequence of a deep-branching marine Gamma Proteobacterium Woeseia oceani type strain XK5.</title>
        <authorList>
            <person name="Mu D."/>
            <person name="Du Z."/>
        </authorList>
    </citation>
    <scope>NUCLEOTIDE SEQUENCE [LARGE SCALE GENOMIC DNA]</scope>
    <source>
        <strain evidence="6 7">XK5</strain>
    </source>
</reference>
<dbReference type="Proteomes" id="UP000092695">
    <property type="component" value="Chromosome"/>
</dbReference>
<dbReference type="AlphaFoldDB" id="A0A193LIG6"/>
<dbReference type="EMBL" id="CP016268">
    <property type="protein sequence ID" value="ANO52305.1"/>
    <property type="molecule type" value="Genomic_DNA"/>
</dbReference>
<dbReference type="CDD" id="cd00880">
    <property type="entry name" value="Era_like"/>
    <property type="match status" value="1"/>
</dbReference>
<sequence>MRSPKKSAGEADNNGSRHLTLARESLTELIDDSRLPPGVRESLAHDYAEVQAMLDKLEHGHLHIAAVGRVSTGKSSLLNALIGEARFASSPLHGETRHSSMAQWNEVSVGGVFLIDTPGLDEAGGEDRERIAREAAARADLVVFVLDGDITDTELQALRTIVETGRPVLVTLNKRDLYTANETESLLTAIRKKCAGLVPAQHVLAVAAEPRAQQVVQIDAAGNETVSSRERGPMIDELRLRLWEIVEAYGMTLVALNASLFAANLSDQVGRRILEARREIADRLVRTYCIGKGVAVAFNPVPVADLFAAAFIDVGMVMHLSRVYGLPLSRREAGSLVAVIAAEAAALMGTVWALHLLSSALKVSTLGLSTILTATAQGAIAWYSTYLVGRVAGEYLSKGKSWGDGGPKQVVSEILDSLSKESVLQEARRDIRERLGMAAG</sequence>
<evidence type="ECO:0000313" key="7">
    <source>
        <dbReference type="Proteomes" id="UP000092695"/>
    </source>
</evidence>
<dbReference type="SUPFAM" id="SSF52540">
    <property type="entry name" value="P-loop containing nucleoside triphosphate hydrolases"/>
    <property type="match status" value="1"/>
</dbReference>
<dbReference type="GO" id="GO:0030488">
    <property type="term" value="P:tRNA methylation"/>
    <property type="evidence" value="ECO:0007669"/>
    <property type="project" value="TreeGrafter"/>
</dbReference>
<dbReference type="Pfam" id="PF05128">
    <property type="entry name" value="DUF697"/>
    <property type="match status" value="1"/>
</dbReference>
<proteinExistence type="predicted"/>
<keyword evidence="4" id="KW-0472">Membrane</keyword>
<evidence type="ECO:0000259" key="5">
    <source>
        <dbReference type="Pfam" id="PF01926"/>
    </source>
</evidence>
<dbReference type="Gene3D" id="3.40.50.300">
    <property type="entry name" value="P-loop containing nucleotide triphosphate hydrolases"/>
    <property type="match status" value="1"/>
</dbReference>
<comment type="subcellular location">
    <subcellularLocation>
        <location evidence="1">Membrane</location>
        <topology evidence="1">Multi-pass membrane protein</topology>
    </subcellularLocation>
</comment>
<dbReference type="STRING" id="1548547.BA177_14915"/>
<dbReference type="InterPro" id="IPR021147">
    <property type="entry name" value="DUF697"/>
</dbReference>
<dbReference type="Pfam" id="PF01926">
    <property type="entry name" value="MMR_HSR1"/>
    <property type="match status" value="1"/>
</dbReference>
<evidence type="ECO:0000256" key="2">
    <source>
        <dbReference type="ARBA" id="ARBA00022692"/>
    </source>
</evidence>
<organism evidence="6 7">
    <name type="scientific">Woeseia oceani</name>
    <dbReference type="NCBI Taxonomy" id="1548547"/>
    <lineage>
        <taxon>Bacteria</taxon>
        <taxon>Pseudomonadati</taxon>
        <taxon>Pseudomonadota</taxon>
        <taxon>Gammaproteobacteria</taxon>
        <taxon>Woeseiales</taxon>
        <taxon>Woeseiaceae</taxon>
        <taxon>Woeseia</taxon>
    </lineage>
</organism>
<name>A0A193LIG6_9GAMM</name>
<accession>A0A193LIG6</accession>
<keyword evidence="3" id="KW-1133">Transmembrane helix</keyword>
<dbReference type="KEGG" id="woc:BA177_14915"/>
<feature type="domain" description="G" evidence="5">
    <location>
        <begin position="64"/>
        <end position="174"/>
    </location>
</feature>
<keyword evidence="7" id="KW-1185">Reference proteome</keyword>
<dbReference type="GO" id="GO:0005737">
    <property type="term" value="C:cytoplasm"/>
    <property type="evidence" value="ECO:0007669"/>
    <property type="project" value="TreeGrafter"/>
</dbReference>
<dbReference type="GO" id="GO:0005525">
    <property type="term" value="F:GTP binding"/>
    <property type="evidence" value="ECO:0007669"/>
    <property type="project" value="InterPro"/>
</dbReference>
<evidence type="ECO:0000256" key="1">
    <source>
        <dbReference type="ARBA" id="ARBA00004141"/>
    </source>
</evidence>
<gene>
    <name evidence="6" type="ORF">BA177_14915</name>
</gene>
<dbReference type="GO" id="GO:0016020">
    <property type="term" value="C:membrane"/>
    <property type="evidence" value="ECO:0007669"/>
    <property type="project" value="UniProtKB-SubCell"/>
</dbReference>
<dbReference type="GO" id="GO:0002098">
    <property type="term" value="P:tRNA wobble uridine modification"/>
    <property type="evidence" value="ECO:0007669"/>
    <property type="project" value="TreeGrafter"/>
</dbReference>
<dbReference type="InterPro" id="IPR006073">
    <property type="entry name" value="GTP-bd"/>
</dbReference>